<reference evidence="2 3" key="1">
    <citation type="submission" date="2013-09" db="EMBL/GenBank/DDBJ databases">
        <title>High correlation between genotypes and phenotypes of environmental bacteria Comamonas testosteroni strains.</title>
        <authorList>
            <person name="Liu L."/>
            <person name="Zhu W."/>
            <person name="Xia X."/>
            <person name="Xu B."/>
            <person name="Luo M."/>
            <person name="Wang G."/>
        </authorList>
    </citation>
    <scope>NUCLEOTIDE SEQUENCE [LARGE SCALE GENOMIC DNA]</scope>
    <source>
        <strain evidence="2 3">DF2</strain>
    </source>
</reference>
<sequence>MRKVPLPDGAKLNLYTAALTALAAGAMSNAAHAVVTVANTLQAKAVVVITSEDYPELEGRVARVKAATADSVTLDGVDTSDLIKFPMGGEVLLIPLVADEWQRLPYVPSFALSGGELKTGSSSYLDVEDEQEFSQGRSARRLEYTNSWKQDGAARAALKASDGMESVHRLDFKDGSASYYVGELAYDDTPSTEKGAEMTTKSTVLLRGAPTTLAKAA</sequence>
<proteinExistence type="predicted"/>
<feature type="signal peptide" evidence="1">
    <location>
        <begin position="1"/>
        <end position="33"/>
    </location>
</feature>
<accession>A0A0E3BVS3</accession>
<evidence type="ECO:0000313" key="2">
    <source>
        <dbReference type="EMBL" id="KGH06934.1"/>
    </source>
</evidence>
<dbReference type="Pfam" id="PF08813">
    <property type="entry name" value="Phage_tail_3"/>
    <property type="match status" value="1"/>
</dbReference>
<dbReference type="RefSeq" id="WP_034396313.1">
    <property type="nucleotide sequence ID" value="NZ_AWTM01000135.1"/>
</dbReference>
<keyword evidence="1" id="KW-0732">Signal</keyword>
<dbReference type="InterPro" id="IPR014918">
    <property type="entry name" value="Phage_tail_3"/>
</dbReference>
<organism evidence="2 3">
    <name type="scientific">Comamonas thiooxydans</name>
    <dbReference type="NCBI Taxonomy" id="363952"/>
    <lineage>
        <taxon>Bacteria</taxon>
        <taxon>Pseudomonadati</taxon>
        <taxon>Pseudomonadota</taxon>
        <taxon>Betaproteobacteria</taxon>
        <taxon>Burkholderiales</taxon>
        <taxon>Comamonadaceae</taxon>
        <taxon>Comamonas</taxon>
    </lineage>
</organism>
<dbReference type="Proteomes" id="UP000029549">
    <property type="component" value="Unassembled WGS sequence"/>
</dbReference>
<dbReference type="EMBL" id="AWTP01000139">
    <property type="protein sequence ID" value="KGH06934.1"/>
    <property type="molecule type" value="Genomic_DNA"/>
</dbReference>
<evidence type="ECO:0000256" key="1">
    <source>
        <dbReference type="SAM" id="SignalP"/>
    </source>
</evidence>
<name>A0A0E3BVS3_9BURK</name>
<protein>
    <submittedName>
        <fullName evidence="2">Tail protein</fullName>
    </submittedName>
</protein>
<feature type="chain" id="PRO_5002409595" evidence="1">
    <location>
        <begin position="34"/>
        <end position="217"/>
    </location>
</feature>
<comment type="caution">
    <text evidence="2">The sequence shown here is derived from an EMBL/GenBank/DDBJ whole genome shotgun (WGS) entry which is preliminary data.</text>
</comment>
<evidence type="ECO:0000313" key="3">
    <source>
        <dbReference type="Proteomes" id="UP000029549"/>
    </source>
</evidence>
<keyword evidence="3" id="KW-1185">Reference proteome</keyword>
<gene>
    <name evidence="2" type="ORF">P608_21640</name>
</gene>
<dbReference type="AlphaFoldDB" id="A0A0E3BVS3"/>